<evidence type="ECO:0000313" key="13">
    <source>
        <dbReference type="Proteomes" id="UP000266313"/>
    </source>
</evidence>
<protein>
    <submittedName>
        <fullName evidence="12">CDP-diacylglycerol/serine O-phosphatidyltransferase</fullName>
    </submittedName>
</protein>
<dbReference type="InterPro" id="IPR043130">
    <property type="entry name" value="CDP-OH_PTrfase_TM_dom"/>
</dbReference>
<evidence type="ECO:0000256" key="8">
    <source>
        <dbReference type="ARBA" id="ARBA00023136"/>
    </source>
</evidence>
<dbReference type="InterPro" id="IPR004533">
    <property type="entry name" value="CDP-diaglyc--ser_O-PTrfase"/>
</dbReference>
<evidence type="ECO:0000256" key="10">
    <source>
        <dbReference type="ARBA" id="ARBA00023264"/>
    </source>
</evidence>
<keyword evidence="5 11" id="KW-0812">Transmembrane</keyword>
<organism evidence="12 13">
    <name type="scientific">Methylocaldum marinum</name>
    <dbReference type="NCBI Taxonomy" id="1432792"/>
    <lineage>
        <taxon>Bacteria</taxon>
        <taxon>Pseudomonadati</taxon>
        <taxon>Pseudomonadota</taxon>
        <taxon>Gammaproteobacteria</taxon>
        <taxon>Methylococcales</taxon>
        <taxon>Methylococcaceae</taxon>
        <taxon>Methylocaldum</taxon>
    </lineage>
</organism>
<dbReference type="Gene3D" id="1.20.120.1760">
    <property type="match status" value="1"/>
</dbReference>
<dbReference type="NCBIfam" id="TIGR00473">
    <property type="entry name" value="pssA"/>
    <property type="match status" value="1"/>
</dbReference>
<dbReference type="RefSeq" id="WP_197716656.1">
    <property type="nucleotide sequence ID" value="NZ_AP017928.1"/>
</dbReference>
<feature type="transmembrane region" description="Helical" evidence="11">
    <location>
        <begin position="12"/>
        <end position="29"/>
    </location>
</feature>
<keyword evidence="4 12" id="KW-0808">Transferase</keyword>
<evidence type="ECO:0000256" key="3">
    <source>
        <dbReference type="ARBA" id="ARBA00022516"/>
    </source>
</evidence>
<dbReference type="InterPro" id="IPR000462">
    <property type="entry name" value="CDP-OH_P_trans"/>
</dbReference>
<evidence type="ECO:0000256" key="5">
    <source>
        <dbReference type="ARBA" id="ARBA00022692"/>
    </source>
</evidence>
<dbReference type="InterPro" id="IPR050324">
    <property type="entry name" value="CDP-alcohol_PTase-I"/>
</dbReference>
<dbReference type="Proteomes" id="UP000266313">
    <property type="component" value="Chromosome"/>
</dbReference>
<keyword evidence="8 11" id="KW-0472">Membrane</keyword>
<evidence type="ECO:0000256" key="11">
    <source>
        <dbReference type="SAM" id="Phobius"/>
    </source>
</evidence>
<keyword evidence="7" id="KW-0443">Lipid metabolism</keyword>
<evidence type="ECO:0000256" key="7">
    <source>
        <dbReference type="ARBA" id="ARBA00023098"/>
    </source>
</evidence>
<reference evidence="12 13" key="1">
    <citation type="submission" date="2016-12" db="EMBL/GenBank/DDBJ databases">
        <title>Genome sequencing of Methylocaldum marinum.</title>
        <authorList>
            <person name="Takeuchi M."/>
            <person name="Kamagata Y."/>
            <person name="Hiraoka S."/>
            <person name="Oshima K."/>
            <person name="Hattori M."/>
            <person name="Iwasaki W."/>
        </authorList>
    </citation>
    <scope>NUCLEOTIDE SEQUENCE [LARGE SCALE GENOMIC DNA]</scope>
    <source>
        <strain evidence="12 13">S8</strain>
    </source>
</reference>
<dbReference type="Pfam" id="PF01066">
    <property type="entry name" value="CDP-OH_P_transf"/>
    <property type="match status" value="1"/>
</dbReference>
<dbReference type="KEGG" id="mmai:sS8_0346"/>
<accession>A0A286P3U2</accession>
<evidence type="ECO:0000256" key="1">
    <source>
        <dbReference type="ARBA" id="ARBA00004141"/>
    </source>
</evidence>
<feature type="transmembrane region" description="Helical" evidence="11">
    <location>
        <begin position="122"/>
        <end position="142"/>
    </location>
</feature>
<proteinExistence type="inferred from homology"/>
<dbReference type="GO" id="GO:0008654">
    <property type="term" value="P:phospholipid biosynthetic process"/>
    <property type="evidence" value="ECO:0007669"/>
    <property type="project" value="UniProtKB-KW"/>
</dbReference>
<keyword evidence="9" id="KW-0594">Phospholipid biosynthesis</keyword>
<evidence type="ECO:0000256" key="6">
    <source>
        <dbReference type="ARBA" id="ARBA00022989"/>
    </source>
</evidence>
<dbReference type="AlphaFoldDB" id="A0A286P3U2"/>
<dbReference type="PANTHER" id="PTHR14269:SF61">
    <property type="entry name" value="CDP-DIACYLGLYCEROL--SERINE O-PHOSPHATIDYLTRANSFERASE"/>
    <property type="match status" value="1"/>
</dbReference>
<dbReference type="PANTHER" id="PTHR14269">
    <property type="entry name" value="CDP-DIACYLGLYCEROL--GLYCEROL-3-PHOSPHATE 3-PHOSPHATIDYLTRANSFERASE-RELATED"/>
    <property type="match status" value="1"/>
</dbReference>
<keyword evidence="6 11" id="KW-1133">Transmembrane helix</keyword>
<sequence length="158" mass="17425">MRMLELIKFADLFTISNLACGLLSIFLATEGHPGWASGFLLLAVLFDSLDGKIAALLHQQNLFGKQLDSLADLVSFGVAPAFLYFSIDSHHWLKTLILIVFVTCGMLRLARYNISRTNAFEGVPITVNGLLFPALFLISSFLPQSVNIWPAIFCCKVS</sequence>
<dbReference type="GO" id="GO:0016780">
    <property type="term" value="F:phosphotransferase activity, for other substituted phosphate groups"/>
    <property type="evidence" value="ECO:0007669"/>
    <property type="project" value="InterPro"/>
</dbReference>
<keyword evidence="3" id="KW-0444">Lipid biosynthesis</keyword>
<evidence type="ECO:0000256" key="2">
    <source>
        <dbReference type="ARBA" id="ARBA00010441"/>
    </source>
</evidence>
<keyword evidence="13" id="KW-1185">Reference proteome</keyword>
<comment type="subcellular location">
    <subcellularLocation>
        <location evidence="1">Membrane</location>
        <topology evidence="1">Multi-pass membrane protein</topology>
    </subcellularLocation>
</comment>
<gene>
    <name evidence="12" type="ORF">sS8_0346</name>
</gene>
<evidence type="ECO:0000256" key="9">
    <source>
        <dbReference type="ARBA" id="ARBA00023209"/>
    </source>
</evidence>
<feature type="transmembrane region" description="Helical" evidence="11">
    <location>
        <begin position="93"/>
        <end position="110"/>
    </location>
</feature>
<comment type="similarity">
    <text evidence="2">Belongs to the CDP-alcohol phosphatidyltransferase class-I family.</text>
</comment>
<dbReference type="GO" id="GO:0016020">
    <property type="term" value="C:membrane"/>
    <property type="evidence" value="ECO:0007669"/>
    <property type="project" value="UniProtKB-SubCell"/>
</dbReference>
<evidence type="ECO:0000256" key="4">
    <source>
        <dbReference type="ARBA" id="ARBA00022679"/>
    </source>
</evidence>
<evidence type="ECO:0000313" key="12">
    <source>
        <dbReference type="EMBL" id="BBA32314.1"/>
    </source>
</evidence>
<name>A0A286P3U2_9GAMM</name>
<dbReference type="EMBL" id="AP017928">
    <property type="protein sequence ID" value="BBA32314.1"/>
    <property type="molecule type" value="Genomic_DNA"/>
</dbReference>
<keyword evidence="10" id="KW-1208">Phospholipid metabolism</keyword>